<feature type="compositionally biased region" description="Polar residues" evidence="1">
    <location>
        <begin position="65"/>
        <end position="84"/>
    </location>
</feature>
<evidence type="ECO:0000313" key="4">
    <source>
        <dbReference type="Proteomes" id="UP001464891"/>
    </source>
</evidence>
<accession>A0ABV0J377</accession>
<dbReference type="Pfam" id="PF02557">
    <property type="entry name" value="VanY"/>
    <property type="match status" value="1"/>
</dbReference>
<sequence length="270" mass="28890">MNNPDLPGKPPQVPASLGDIPEAVRETPEIQPQPKLPRQWLIGAAGGLGAIALLSSVWLVSQSQKPAPSSPGANATAPSPQTEPTVGPNGETLLGHLPYPEAPAAELEPLTMDGNIKLRKAAAAAFESMVAAAQADGVALVPISGFRSLADQQHVFFDIKAERGQDATKRAEVSAPPGYSEHHTGYAIDVGDANAPETNLSTSFEETTAFQWLKNNAVRYNFEISFTKNNPQNVSYEPWHWRFVGDRTSLETFYKAKNLAPAPSSTNSPQ</sequence>
<dbReference type="Proteomes" id="UP001464891">
    <property type="component" value="Unassembled WGS sequence"/>
</dbReference>
<dbReference type="InterPro" id="IPR003709">
    <property type="entry name" value="VanY-like_core_dom"/>
</dbReference>
<dbReference type="InterPro" id="IPR052179">
    <property type="entry name" value="DD-CPase-like"/>
</dbReference>
<gene>
    <name evidence="3" type="ORF">NC998_03900</name>
</gene>
<dbReference type="CDD" id="cd14852">
    <property type="entry name" value="LD-carboxypeptidase"/>
    <property type="match status" value="1"/>
</dbReference>
<keyword evidence="3" id="KW-0378">Hydrolase</keyword>
<dbReference type="EMBL" id="JAMPKM010000002">
    <property type="protein sequence ID" value="MEP0816235.1"/>
    <property type="molecule type" value="Genomic_DNA"/>
</dbReference>
<dbReference type="InterPro" id="IPR058193">
    <property type="entry name" value="VanY/YodJ_core_dom"/>
</dbReference>
<dbReference type="PANTHER" id="PTHR34385">
    <property type="entry name" value="D-ALANYL-D-ALANINE CARBOXYPEPTIDASE"/>
    <property type="match status" value="1"/>
</dbReference>
<evidence type="ECO:0000259" key="2">
    <source>
        <dbReference type="Pfam" id="PF02557"/>
    </source>
</evidence>
<evidence type="ECO:0000256" key="1">
    <source>
        <dbReference type="SAM" id="MobiDB-lite"/>
    </source>
</evidence>
<dbReference type="RefSeq" id="WP_190433481.1">
    <property type="nucleotide sequence ID" value="NZ_JAMPKM010000002.1"/>
</dbReference>
<feature type="region of interest" description="Disordered" evidence="1">
    <location>
        <begin position="63"/>
        <end position="89"/>
    </location>
</feature>
<name>A0ABV0J377_9CYAN</name>
<feature type="domain" description="D-alanyl-D-alanine carboxypeptidase-like core" evidence="2">
    <location>
        <begin position="116"/>
        <end position="246"/>
    </location>
</feature>
<keyword evidence="3" id="KW-0645">Protease</keyword>
<dbReference type="InterPro" id="IPR009045">
    <property type="entry name" value="Zn_M74/Hedgehog-like"/>
</dbReference>
<dbReference type="Gene3D" id="3.30.1380.10">
    <property type="match status" value="1"/>
</dbReference>
<evidence type="ECO:0000313" key="3">
    <source>
        <dbReference type="EMBL" id="MEP0816235.1"/>
    </source>
</evidence>
<dbReference type="GO" id="GO:0004180">
    <property type="term" value="F:carboxypeptidase activity"/>
    <property type="evidence" value="ECO:0007669"/>
    <property type="project" value="UniProtKB-KW"/>
</dbReference>
<proteinExistence type="predicted"/>
<reference evidence="3 4" key="1">
    <citation type="submission" date="2022-04" db="EMBL/GenBank/DDBJ databases">
        <title>Positive selection, recombination, and allopatry shape intraspecific diversity of widespread and dominant cyanobacteria.</title>
        <authorList>
            <person name="Wei J."/>
            <person name="Shu W."/>
            <person name="Hu C."/>
        </authorList>
    </citation>
    <scope>NUCLEOTIDE SEQUENCE [LARGE SCALE GENOMIC DNA]</scope>
    <source>
        <strain evidence="3 4">GB2-A4</strain>
    </source>
</reference>
<comment type="caution">
    <text evidence="3">The sequence shown here is derived from an EMBL/GenBank/DDBJ whole genome shotgun (WGS) entry which is preliminary data.</text>
</comment>
<protein>
    <submittedName>
        <fullName evidence="3">D-alanyl-D-alanine carboxypeptidase family protein</fullName>
    </submittedName>
</protein>
<feature type="region of interest" description="Disordered" evidence="1">
    <location>
        <begin position="1"/>
        <end position="33"/>
    </location>
</feature>
<keyword evidence="3" id="KW-0121">Carboxypeptidase</keyword>
<organism evidence="3 4">
    <name type="scientific">Trichocoleus desertorum GB2-A4</name>
    <dbReference type="NCBI Taxonomy" id="2933944"/>
    <lineage>
        <taxon>Bacteria</taxon>
        <taxon>Bacillati</taxon>
        <taxon>Cyanobacteriota</taxon>
        <taxon>Cyanophyceae</taxon>
        <taxon>Leptolyngbyales</taxon>
        <taxon>Trichocoleusaceae</taxon>
        <taxon>Trichocoleus</taxon>
    </lineage>
</organism>
<dbReference type="SUPFAM" id="SSF55166">
    <property type="entry name" value="Hedgehog/DD-peptidase"/>
    <property type="match status" value="1"/>
</dbReference>
<keyword evidence="4" id="KW-1185">Reference proteome</keyword>
<dbReference type="PANTHER" id="PTHR34385:SF1">
    <property type="entry name" value="PEPTIDOGLYCAN L-ALANYL-D-GLUTAMATE ENDOPEPTIDASE CWLK"/>
    <property type="match status" value="1"/>
</dbReference>